<dbReference type="EMBL" id="BDSP01000070">
    <property type="protein sequence ID" value="GAX13558.1"/>
    <property type="molecule type" value="Genomic_DNA"/>
</dbReference>
<evidence type="ECO:0000313" key="6">
    <source>
        <dbReference type="Proteomes" id="UP000198406"/>
    </source>
</evidence>
<dbReference type="InParanoid" id="A0A1Z5JIF3"/>
<dbReference type="GO" id="GO:0016973">
    <property type="term" value="P:poly(A)+ mRNA export from nucleus"/>
    <property type="evidence" value="ECO:0007669"/>
    <property type="project" value="TreeGrafter"/>
</dbReference>
<dbReference type="Gene3D" id="1.10.720.30">
    <property type="entry name" value="SAP domain"/>
    <property type="match status" value="1"/>
</dbReference>
<dbReference type="InterPro" id="IPR052240">
    <property type="entry name" value="SAP_domain_ribonucleoprotein"/>
</dbReference>
<dbReference type="PANTHER" id="PTHR46551:SF1">
    <property type="entry name" value="SAP DOMAIN-CONTAINING RIBONUCLEOPROTEIN"/>
    <property type="match status" value="1"/>
</dbReference>
<feature type="region of interest" description="Disordered" evidence="3">
    <location>
        <begin position="39"/>
        <end position="187"/>
    </location>
</feature>
<evidence type="ECO:0000256" key="1">
    <source>
        <dbReference type="ARBA" id="ARBA00022553"/>
    </source>
</evidence>
<dbReference type="InterPro" id="IPR003034">
    <property type="entry name" value="SAP_dom"/>
</dbReference>
<dbReference type="Pfam" id="PF02037">
    <property type="entry name" value="SAP"/>
    <property type="match status" value="1"/>
</dbReference>
<dbReference type="PROSITE" id="PS50800">
    <property type="entry name" value="SAP"/>
    <property type="match status" value="1"/>
</dbReference>
<sequence>MDIKKLKVAELQNELKRRGLATDGLKADLVNRLQTRLDEEEFGMVDPPPDEPPVEIAPTAAITTTATAPSPPKSAAKSSQQKAEPKVEEKNEKPAPAAKVEGPVVEVKSVPAKPMPSGLSFEEQKKLRAARFNIPVLEVKEEKSKEKGGKREPKDKRGKRDKKNDPPKHSKRAKTEPKRSEKEILPKEEIEKLLARAEKYGGDPKRTEELRVMLRHYRFNP</sequence>
<dbReference type="SMART" id="SM00513">
    <property type="entry name" value="SAP"/>
    <property type="match status" value="1"/>
</dbReference>
<dbReference type="Proteomes" id="UP000198406">
    <property type="component" value="Unassembled WGS sequence"/>
</dbReference>
<keyword evidence="6" id="KW-1185">Reference proteome</keyword>
<evidence type="ECO:0000259" key="4">
    <source>
        <dbReference type="PROSITE" id="PS50800"/>
    </source>
</evidence>
<dbReference type="OrthoDB" id="79455at2759"/>
<evidence type="ECO:0000313" key="5">
    <source>
        <dbReference type="EMBL" id="GAX13558.1"/>
    </source>
</evidence>
<evidence type="ECO:0000256" key="2">
    <source>
        <dbReference type="ARBA" id="ARBA00046328"/>
    </source>
</evidence>
<protein>
    <recommendedName>
        <fullName evidence="4">SAP domain-containing protein</fullName>
    </recommendedName>
</protein>
<feature type="compositionally biased region" description="Basic and acidic residues" evidence="3">
    <location>
        <begin position="83"/>
        <end position="93"/>
    </location>
</feature>
<dbReference type="AlphaFoldDB" id="A0A1Z5JIF3"/>
<accession>A0A1Z5JIF3</accession>
<organism evidence="5 6">
    <name type="scientific">Fistulifera solaris</name>
    <name type="common">Oleaginous diatom</name>
    <dbReference type="NCBI Taxonomy" id="1519565"/>
    <lineage>
        <taxon>Eukaryota</taxon>
        <taxon>Sar</taxon>
        <taxon>Stramenopiles</taxon>
        <taxon>Ochrophyta</taxon>
        <taxon>Bacillariophyta</taxon>
        <taxon>Bacillariophyceae</taxon>
        <taxon>Bacillariophycidae</taxon>
        <taxon>Naviculales</taxon>
        <taxon>Naviculaceae</taxon>
        <taxon>Fistulifera</taxon>
    </lineage>
</organism>
<dbReference type="PANTHER" id="PTHR46551">
    <property type="entry name" value="SAP DOMAIN-CONTAINING RIBONUCLEOPROTEIN"/>
    <property type="match status" value="1"/>
</dbReference>
<feature type="domain" description="SAP" evidence="4">
    <location>
        <begin position="3"/>
        <end position="37"/>
    </location>
</feature>
<proteinExistence type="inferred from homology"/>
<dbReference type="InterPro" id="IPR036361">
    <property type="entry name" value="SAP_dom_sf"/>
</dbReference>
<name>A0A1Z5JIF3_FISSO</name>
<feature type="compositionally biased region" description="Basic and acidic residues" evidence="3">
    <location>
        <begin position="162"/>
        <end position="187"/>
    </location>
</feature>
<comment type="caution">
    <text evidence="5">The sequence shown here is derived from an EMBL/GenBank/DDBJ whole genome shotgun (WGS) entry which is preliminary data.</text>
</comment>
<keyword evidence="1" id="KW-0597">Phosphoprotein</keyword>
<feature type="compositionally biased region" description="Low complexity" evidence="3">
    <location>
        <begin position="54"/>
        <end position="82"/>
    </location>
</feature>
<gene>
    <name evidence="5" type="ORF">FisN_3Lh126</name>
</gene>
<reference evidence="5 6" key="1">
    <citation type="journal article" date="2015" name="Plant Cell">
        <title>Oil accumulation by the oleaginous diatom Fistulifera solaris as revealed by the genome and transcriptome.</title>
        <authorList>
            <person name="Tanaka T."/>
            <person name="Maeda Y."/>
            <person name="Veluchamy A."/>
            <person name="Tanaka M."/>
            <person name="Abida H."/>
            <person name="Marechal E."/>
            <person name="Bowler C."/>
            <person name="Muto M."/>
            <person name="Sunaga Y."/>
            <person name="Tanaka M."/>
            <person name="Yoshino T."/>
            <person name="Taniguchi T."/>
            <person name="Fukuda Y."/>
            <person name="Nemoto M."/>
            <person name="Matsumoto M."/>
            <person name="Wong P.S."/>
            <person name="Aburatani S."/>
            <person name="Fujibuchi W."/>
        </authorList>
    </citation>
    <scope>NUCLEOTIDE SEQUENCE [LARGE SCALE GENOMIC DNA]</scope>
    <source>
        <strain evidence="5 6">JPCC DA0580</strain>
    </source>
</reference>
<evidence type="ECO:0000256" key="3">
    <source>
        <dbReference type="SAM" id="MobiDB-lite"/>
    </source>
</evidence>
<feature type="compositionally biased region" description="Basic and acidic residues" evidence="3">
    <location>
        <begin position="138"/>
        <end position="155"/>
    </location>
</feature>
<feature type="compositionally biased region" description="Acidic residues" evidence="3">
    <location>
        <begin position="39"/>
        <end position="53"/>
    </location>
</feature>
<comment type="similarity">
    <text evidence="2">Belongs to the SAP domain-containing ribonucleoprotein family.</text>
</comment>
<dbReference type="GO" id="GO:0005634">
    <property type="term" value="C:nucleus"/>
    <property type="evidence" value="ECO:0007669"/>
    <property type="project" value="TreeGrafter"/>
</dbReference>
<dbReference type="SUPFAM" id="SSF68906">
    <property type="entry name" value="SAP domain"/>
    <property type="match status" value="1"/>
</dbReference>